<dbReference type="Proteomes" id="UP000032552">
    <property type="component" value="Unassembled WGS sequence"/>
</dbReference>
<reference evidence="4" key="1">
    <citation type="submission" date="2014-05" db="EMBL/GenBank/DDBJ databases">
        <title>Whole genome sequencing of Lactobacillus casei NRIC0644.</title>
        <authorList>
            <person name="Atarashi H."/>
            <person name="Yoshida Y."/>
            <person name="Fujimura S."/>
            <person name="Tanaka N."/>
            <person name="Shiwa Y."/>
            <person name="Yoshikawa H."/>
            <person name="Okada S."/>
            <person name="Nakagawa J."/>
        </authorList>
    </citation>
    <scope>NUCLEOTIDE SEQUENCE [LARGE SCALE GENOMIC DNA]</scope>
    <source>
        <strain evidence="4">NRIC0644</strain>
    </source>
</reference>
<feature type="compositionally biased region" description="Low complexity" evidence="2">
    <location>
        <begin position="130"/>
        <end position="141"/>
    </location>
</feature>
<evidence type="ECO:0000256" key="2">
    <source>
        <dbReference type="SAM" id="MobiDB-lite"/>
    </source>
</evidence>
<evidence type="ECO:0000256" key="1">
    <source>
        <dbReference type="SAM" id="Coils"/>
    </source>
</evidence>
<organism evidence="3 4">
    <name type="scientific">Lacticaseibacillus paracasei NRIC 0644</name>
    <dbReference type="NCBI Taxonomy" id="1435038"/>
    <lineage>
        <taxon>Bacteria</taxon>
        <taxon>Bacillati</taxon>
        <taxon>Bacillota</taxon>
        <taxon>Bacilli</taxon>
        <taxon>Lactobacillales</taxon>
        <taxon>Lactobacillaceae</taxon>
        <taxon>Lacticaseibacillus</taxon>
    </lineage>
</organism>
<accession>A0A0C9PXW4</accession>
<name>A0A0C9PXW4_LACPA</name>
<dbReference type="EMBL" id="BAYM01000091">
    <property type="protein sequence ID" value="GAN37024.1"/>
    <property type="molecule type" value="Genomic_DNA"/>
</dbReference>
<feature type="coiled-coil region" evidence="1">
    <location>
        <begin position="266"/>
        <end position="405"/>
    </location>
</feature>
<keyword evidence="1" id="KW-0175">Coiled coil</keyword>
<feature type="compositionally biased region" description="Polar residues" evidence="2">
    <location>
        <begin position="17"/>
        <end position="27"/>
    </location>
</feature>
<dbReference type="AlphaFoldDB" id="A0A0C9PXW4"/>
<proteinExistence type="predicted"/>
<dbReference type="RefSeq" id="WP_045625127.1">
    <property type="nucleotide sequence ID" value="NZ_BAYM01000091.1"/>
</dbReference>
<protein>
    <submittedName>
        <fullName evidence="3">Uncharacterized protein</fullName>
    </submittedName>
</protein>
<feature type="region of interest" description="Disordered" evidence="2">
    <location>
        <begin position="110"/>
        <end position="159"/>
    </location>
</feature>
<evidence type="ECO:0000313" key="4">
    <source>
        <dbReference type="Proteomes" id="UP000032552"/>
    </source>
</evidence>
<sequence>MGFFSKKSRSETANLLDSLAKQSSSSEQRQKLGGGKQAFSPADGVDQLAKALAPGSAASTQQLDQLSSVASLANEILKPTESKSDTWSMNITGGTELSFADDQLTVYVQNESEAAAPNDQAVPSKATVSQPQDAAAPIQPDQAEHHADDAGKQVPDPIVKSVDNTDAATASQAEVVTHHQVKAAGASATQQQSEAPAVVLQEAAPQLDNQSTIKSTGDQYHEALKQNSILITQIAVLQKINEQLTTQIEQWHTYRSKTTVYIKDLMAKHQATLADFESNRQAAEEAKTLRSQNEALLEKEQTLQDQVANLTQQLTTTKADLTKQLEAAKTDLANQLETAQSDRDKALNAKSDLQNELSKQIVAEQIAETDLKHAQEDLAAAKQAQQQLEAELTKLRAERANQAATSVSSQPAVAVPTAKALADSGVALNRLDVLPSSDVPVFESDFPEA</sequence>
<gene>
    <name evidence="3" type="ORF">LC0644_1613</name>
</gene>
<evidence type="ECO:0000313" key="3">
    <source>
        <dbReference type="EMBL" id="GAN37024.1"/>
    </source>
</evidence>
<comment type="caution">
    <text evidence="3">The sequence shown here is derived from an EMBL/GenBank/DDBJ whole genome shotgun (WGS) entry which is preliminary data.</text>
</comment>
<feature type="compositionally biased region" description="Basic and acidic residues" evidence="2">
    <location>
        <begin position="142"/>
        <end position="151"/>
    </location>
</feature>
<feature type="region of interest" description="Disordered" evidence="2">
    <location>
        <begin position="17"/>
        <end position="41"/>
    </location>
</feature>